<name>A0A552UHV3_9SPHN</name>
<comment type="caution">
    <text evidence="1">The sequence shown here is derived from an EMBL/GenBank/DDBJ whole genome shotgun (WGS) entry which is preliminary data.</text>
</comment>
<organism evidence="1 2">
    <name type="scientific">Glacieibacterium frigidum</name>
    <dbReference type="NCBI Taxonomy" id="2593303"/>
    <lineage>
        <taxon>Bacteria</taxon>
        <taxon>Pseudomonadati</taxon>
        <taxon>Pseudomonadota</taxon>
        <taxon>Alphaproteobacteria</taxon>
        <taxon>Sphingomonadales</taxon>
        <taxon>Sphingosinicellaceae</taxon>
        <taxon>Glacieibacterium</taxon>
    </lineage>
</organism>
<dbReference type="OrthoDB" id="7596012at2"/>
<dbReference type="AlphaFoldDB" id="A0A552UHV3"/>
<accession>A0A552UHV3</accession>
<dbReference type="EMBL" id="VJWA01000001">
    <property type="protein sequence ID" value="TRW17803.1"/>
    <property type="molecule type" value="Genomic_DNA"/>
</dbReference>
<sequence>MALLTLPAPAAAGLWPFGKKKVERIKVVPPAAQPAAPAEQPVRPAPPASGRAACVDVRRVAAAQVFGDASVELTLQGGKRWRMYFAQACPALSFYDGFYYRRAEQGRLCAGRDAIIARSGGECAIASIVPIKALKRPRRQR</sequence>
<reference evidence="1 2" key="1">
    <citation type="submission" date="2019-07" db="EMBL/GenBank/DDBJ databases">
        <title>Novel species isolated from glacier.</title>
        <authorList>
            <person name="Liu Q."/>
            <person name="Xin Y.-H."/>
        </authorList>
    </citation>
    <scope>NUCLEOTIDE SEQUENCE [LARGE SCALE GENOMIC DNA]</scope>
    <source>
        <strain evidence="1 2">LB1R16</strain>
    </source>
</reference>
<dbReference type="RefSeq" id="WP_144236495.1">
    <property type="nucleotide sequence ID" value="NZ_VJWA01000001.1"/>
</dbReference>
<proteinExistence type="predicted"/>
<keyword evidence="2" id="KW-1185">Reference proteome</keyword>
<evidence type="ECO:0000313" key="2">
    <source>
        <dbReference type="Proteomes" id="UP000317894"/>
    </source>
</evidence>
<evidence type="ECO:0000313" key="1">
    <source>
        <dbReference type="EMBL" id="TRW17803.1"/>
    </source>
</evidence>
<dbReference type="Proteomes" id="UP000317894">
    <property type="component" value="Unassembled WGS sequence"/>
</dbReference>
<gene>
    <name evidence="1" type="ORF">FMM06_06615</name>
</gene>
<protein>
    <submittedName>
        <fullName evidence="1">Uncharacterized protein</fullName>
    </submittedName>
</protein>